<dbReference type="EMBL" id="QUSM01000006">
    <property type="protein sequence ID" value="RGD73428.1"/>
    <property type="molecule type" value="Genomic_DNA"/>
</dbReference>
<proteinExistence type="predicted"/>
<dbReference type="Proteomes" id="UP000261212">
    <property type="component" value="Unassembled WGS sequence"/>
</dbReference>
<evidence type="ECO:0000313" key="2">
    <source>
        <dbReference type="Proteomes" id="UP000261212"/>
    </source>
</evidence>
<reference evidence="1 2" key="1">
    <citation type="submission" date="2018-08" db="EMBL/GenBank/DDBJ databases">
        <title>A genome reference for cultivated species of the human gut microbiota.</title>
        <authorList>
            <person name="Zou Y."/>
            <person name="Xue W."/>
            <person name="Luo G."/>
        </authorList>
    </citation>
    <scope>NUCLEOTIDE SEQUENCE [LARGE SCALE GENOMIC DNA]</scope>
    <source>
        <strain evidence="1 2">AM25-6</strain>
    </source>
</reference>
<gene>
    <name evidence="1" type="ORF">DW687_10380</name>
</gene>
<name>A0A3E3DXK2_9FIRM</name>
<accession>A0A3E3DXK2</accession>
<dbReference type="AlphaFoldDB" id="A0A3E3DXK2"/>
<protein>
    <submittedName>
        <fullName evidence="1">C_GCAxxG_C_C family protein</fullName>
    </submittedName>
</protein>
<comment type="caution">
    <text evidence="1">The sequence shown here is derived from an EMBL/GenBank/DDBJ whole genome shotgun (WGS) entry which is preliminary data.</text>
</comment>
<organism evidence="1 2">
    <name type="scientific">Anaerofustis stercorihominis</name>
    <dbReference type="NCBI Taxonomy" id="214853"/>
    <lineage>
        <taxon>Bacteria</taxon>
        <taxon>Bacillati</taxon>
        <taxon>Bacillota</taxon>
        <taxon>Clostridia</taxon>
        <taxon>Eubacteriales</taxon>
        <taxon>Eubacteriaceae</taxon>
        <taxon>Anaerofustis</taxon>
    </lineage>
</organism>
<dbReference type="Pfam" id="PF09719">
    <property type="entry name" value="C_GCAxxG_C_C"/>
    <property type="match status" value="1"/>
</dbReference>
<dbReference type="GeneID" id="98000192"/>
<dbReference type="InterPro" id="IPR010181">
    <property type="entry name" value="CGCAxxGCC_motif"/>
</dbReference>
<sequence>MIDKDIVNIIDEIRNESELKPENEKQLYHKNCGETVMEALKIKYELNIDDNAIKMLAPYGFGLQRGKTCGAFASGVAAIGIMFTEDKPSTNQKMKEIVGKWVDVYIKKFGSINCDYIRPNHMDPVKGCLKVQEEAGALFEDFIKDYI</sequence>
<dbReference type="RefSeq" id="WP_007049850.1">
    <property type="nucleotide sequence ID" value="NZ_CABKNJ010000001.1"/>
</dbReference>
<evidence type="ECO:0000313" key="1">
    <source>
        <dbReference type="EMBL" id="RGD73428.1"/>
    </source>
</evidence>
<dbReference type="NCBIfam" id="TIGR01909">
    <property type="entry name" value="C_GCAxxG_C_C"/>
    <property type="match status" value="1"/>
</dbReference>